<comment type="caution">
    <text evidence="4">The sequence shown here is derived from an EMBL/GenBank/DDBJ whole genome shotgun (WGS) entry which is preliminary data.</text>
</comment>
<evidence type="ECO:0000256" key="3">
    <source>
        <dbReference type="SAM" id="SignalP"/>
    </source>
</evidence>
<evidence type="ECO:0000313" key="5">
    <source>
        <dbReference type="Proteomes" id="UP001319180"/>
    </source>
</evidence>
<dbReference type="Gene3D" id="3.80.10.10">
    <property type="entry name" value="Ribonuclease Inhibitor"/>
    <property type="match status" value="1"/>
</dbReference>
<name>A0AAP2GG51_9BACT</name>
<evidence type="ECO:0000256" key="1">
    <source>
        <dbReference type="ARBA" id="ARBA00022614"/>
    </source>
</evidence>
<dbReference type="InterPro" id="IPR026444">
    <property type="entry name" value="Secre_tail"/>
</dbReference>
<dbReference type="Proteomes" id="UP001319180">
    <property type="component" value="Unassembled WGS sequence"/>
</dbReference>
<evidence type="ECO:0000256" key="2">
    <source>
        <dbReference type="ARBA" id="ARBA00022737"/>
    </source>
</evidence>
<evidence type="ECO:0000313" key="4">
    <source>
        <dbReference type="EMBL" id="MBT1690232.1"/>
    </source>
</evidence>
<dbReference type="Pfam" id="PF13855">
    <property type="entry name" value="LRR_8"/>
    <property type="match status" value="1"/>
</dbReference>
<dbReference type="InterPro" id="IPR008969">
    <property type="entry name" value="CarboxyPept-like_regulatory"/>
</dbReference>
<keyword evidence="3" id="KW-0732">Signal</keyword>
<feature type="chain" id="PRO_5042918060" evidence="3">
    <location>
        <begin position="20"/>
        <end position="976"/>
    </location>
</feature>
<protein>
    <submittedName>
        <fullName evidence="4">T9SS type A sorting domain-containing protein</fullName>
    </submittedName>
</protein>
<dbReference type="AlphaFoldDB" id="A0AAP2GG51"/>
<dbReference type="SMART" id="SM00364">
    <property type="entry name" value="LRR_BAC"/>
    <property type="match status" value="7"/>
</dbReference>
<dbReference type="PROSITE" id="PS51450">
    <property type="entry name" value="LRR"/>
    <property type="match status" value="2"/>
</dbReference>
<dbReference type="RefSeq" id="WP_254093449.1">
    <property type="nucleotide sequence ID" value="NZ_JAHESC010000059.1"/>
</dbReference>
<dbReference type="EMBL" id="JAHESC010000059">
    <property type="protein sequence ID" value="MBT1690232.1"/>
    <property type="molecule type" value="Genomic_DNA"/>
</dbReference>
<feature type="signal peptide" evidence="3">
    <location>
        <begin position="1"/>
        <end position="19"/>
    </location>
</feature>
<dbReference type="PANTHER" id="PTHR48057">
    <property type="entry name" value="LEUCINE-RICH REPEAT SERINE/THREONINE-PROTEIN KINASE 1"/>
    <property type="match status" value="1"/>
</dbReference>
<dbReference type="InterPro" id="IPR032675">
    <property type="entry name" value="LRR_dom_sf"/>
</dbReference>
<dbReference type="SUPFAM" id="SSF49464">
    <property type="entry name" value="Carboxypeptidase regulatory domain-like"/>
    <property type="match status" value="1"/>
</dbReference>
<sequence>MKLFLSSLVILAAIGMSHAQPQYAKVHPGDSAVLANFNVAMQQHGWPPLWDNAKPAVTWPGVTFRAPEPYRVTGLSIVGNKLGNGDFTTPTLPAIVAMLKDLPLMESFGVHVGLQSLPAELAQLTQIQSLELANNRLSGLPPEVTRMANLTTLSLDNNTFSTLPDLSGLSKLTRLTASQNKDLAALPASFFSLTHLTYIDLGWGGLSSLPDDIQNLVNLEQLHVDVCKLTELPVGIGRLAKLHTLDASYNQLESLPEALGWATGLQQLNLRGNKLIALPATFAQLSALEGIDLRNNRLASFPSSIAALSRLQTIQASTNQMEGGLPAALWNRPATRPLSLEVSDNKLSGKIEIPNARSVRFLGLSGNRYRFTDLYEVYASLRAAGVTMVFNDQVRVGTARTIQPKQGDVVTIGIDGYVPLDGSVYTWYQRRTLNESARVVSQAQELRLPAVDLFEAAGIYHCMITHPELGDWRLYSNEVRLIGRNAPPVISVSDIIFRQGNTIPDLVISVTDDFSTADKITVAVPFETEHFILSPSSTGQGTTVYQLSLKAPAWAGTDTMIVLATDGEGHTSQRTFTITSLPAGNQAPVAGGLPVVYLLEEAIPCGTEPGCVPFWIWTAKCEIGRFITDDLDRTDQLMLTVDEEKAEALAEKDIFFVVFRESDNRWMLEVSHFNDTDTAFVSTITLHVADREGAVTDVPVTFSIPETSLVPPSIEPIPDQFATLGDHAFPLLDLERYVHHAHYSALDMAWRAYPMSSYLRVDMPSGSAAVAVPLAYEPRTDTIVYEAYPVMNTYVSRQVKVAYHVLPALYVAGVVHAASGEPLADVLIQGFPRGAVVTGPDGRFYAEVPEGWSGTIMPTAPGLKFFPASATVDNIQEPRTDLSFHAAVVTGLDAGEFPPIVSYPNPATTTLFVRSADDASVEAHLTSAVGRRFPLTKISGAEGEFSYSLENVVPGVYILTLSTKTRTINQKFTVVR</sequence>
<dbReference type="InterPro" id="IPR052595">
    <property type="entry name" value="LRRC69/RLP"/>
</dbReference>
<keyword evidence="2" id="KW-0677">Repeat</keyword>
<organism evidence="4 5">
    <name type="scientific">Dawidia soli</name>
    <dbReference type="NCBI Taxonomy" id="2782352"/>
    <lineage>
        <taxon>Bacteria</taxon>
        <taxon>Pseudomonadati</taxon>
        <taxon>Bacteroidota</taxon>
        <taxon>Cytophagia</taxon>
        <taxon>Cytophagales</taxon>
        <taxon>Chryseotaleaceae</taxon>
        <taxon>Dawidia</taxon>
    </lineage>
</organism>
<accession>A0AAP2GG51</accession>
<dbReference type="InterPro" id="IPR003591">
    <property type="entry name" value="Leu-rich_rpt_typical-subtyp"/>
</dbReference>
<dbReference type="SMART" id="SM00369">
    <property type="entry name" value="LRR_TYP"/>
    <property type="match status" value="7"/>
</dbReference>
<gene>
    <name evidence="4" type="ORF">KK078_26945</name>
</gene>
<reference evidence="4 5" key="1">
    <citation type="submission" date="2021-05" db="EMBL/GenBank/DDBJ databases">
        <title>A Polyphasic approach of four new species of the genus Ohtaekwangia: Ohtaekwangia histidinii sp. nov., Ohtaekwangia cretensis sp. nov., Ohtaekwangia indiensis sp. nov., Ohtaekwangia reichenbachii sp. nov. from diverse environment.</title>
        <authorList>
            <person name="Octaviana S."/>
        </authorList>
    </citation>
    <scope>NUCLEOTIDE SEQUENCE [LARGE SCALE GENOMIC DNA]</scope>
    <source>
        <strain evidence="4 5">PWU37</strain>
    </source>
</reference>
<dbReference type="NCBIfam" id="TIGR04183">
    <property type="entry name" value="Por_Secre_tail"/>
    <property type="match status" value="1"/>
</dbReference>
<dbReference type="InterPro" id="IPR001611">
    <property type="entry name" value="Leu-rich_rpt"/>
</dbReference>
<proteinExistence type="predicted"/>
<keyword evidence="5" id="KW-1185">Reference proteome</keyword>
<keyword evidence="1" id="KW-0433">Leucine-rich repeat</keyword>
<dbReference type="SUPFAM" id="SSF52058">
    <property type="entry name" value="L domain-like"/>
    <property type="match status" value="1"/>
</dbReference>